<keyword evidence="5 6" id="KW-0472">Membrane</keyword>
<dbReference type="AlphaFoldDB" id="A0AAD5TK17"/>
<dbReference type="InterPro" id="IPR007277">
    <property type="entry name" value="Svp26/Tex261"/>
</dbReference>
<evidence type="ECO:0000313" key="8">
    <source>
        <dbReference type="Proteomes" id="UP001212152"/>
    </source>
</evidence>
<dbReference type="GO" id="GO:0006888">
    <property type="term" value="P:endoplasmic reticulum to Golgi vesicle-mediated transport"/>
    <property type="evidence" value="ECO:0007669"/>
    <property type="project" value="InterPro"/>
</dbReference>
<sequence>MIVLGLLTYVGAIVGFAFVTLSLACGLYYLAELVEEYTVFTKRIIKITSLATAAAHVLLWLFDGLPFKRILFSLLCHAWYSQLLRTFPEIELASPAFIISCVLVVSDHFVWFFYFTDHYHTFVEIATFFGLIVWLVPFIYFISLSSNEYTLPTFDANAPRKKNSNLVKTIAGWLGAAKQAVLPETAGNKPF</sequence>
<evidence type="ECO:0000256" key="2">
    <source>
        <dbReference type="ARBA" id="ARBA00008096"/>
    </source>
</evidence>
<dbReference type="PANTHER" id="PTHR13144:SF0">
    <property type="entry name" value="PROTEIN TEX261"/>
    <property type="match status" value="1"/>
</dbReference>
<comment type="caution">
    <text evidence="7">The sequence shown here is derived from an EMBL/GenBank/DDBJ whole genome shotgun (WGS) entry which is preliminary data.</text>
</comment>
<feature type="transmembrane region" description="Helical" evidence="6">
    <location>
        <begin position="43"/>
        <end position="62"/>
    </location>
</feature>
<gene>
    <name evidence="7" type="primary">SVP26</name>
    <name evidence="7" type="ORF">HDU87_004442</name>
</gene>
<feature type="transmembrane region" description="Helical" evidence="6">
    <location>
        <begin position="122"/>
        <end position="142"/>
    </location>
</feature>
<dbReference type="GO" id="GO:0005789">
    <property type="term" value="C:endoplasmic reticulum membrane"/>
    <property type="evidence" value="ECO:0007669"/>
    <property type="project" value="TreeGrafter"/>
</dbReference>
<organism evidence="7 8">
    <name type="scientific">Geranomyces variabilis</name>
    <dbReference type="NCBI Taxonomy" id="109894"/>
    <lineage>
        <taxon>Eukaryota</taxon>
        <taxon>Fungi</taxon>
        <taxon>Fungi incertae sedis</taxon>
        <taxon>Chytridiomycota</taxon>
        <taxon>Chytridiomycota incertae sedis</taxon>
        <taxon>Chytridiomycetes</taxon>
        <taxon>Spizellomycetales</taxon>
        <taxon>Powellomycetaceae</taxon>
        <taxon>Geranomyces</taxon>
    </lineage>
</organism>
<keyword evidence="8" id="KW-1185">Reference proteome</keyword>
<keyword evidence="3 6" id="KW-0812">Transmembrane</keyword>
<dbReference type="GO" id="GO:0097020">
    <property type="term" value="F:COPII receptor activity"/>
    <property type="evidence" value="ECO:0007669"/>
    <property type="project" value="InterPro"/>
</dbReference>
<dbReference type="Proteomes" id="UP001212152">
    <property type="component" value="Unassembled WGS sequence"/>
</dbReference>
<accession>A0AAD5TK17</accession>
<evidence type="ECO:0000256" key="4">
    <source>
        <dbReference type="ARBA" id="ARBA00022989"/>
    </source>
</evidence>
<dbReference type="EMBL" id="JADGJQ010000033">
    <property type="protein sequence ID" value="KAJ3177423.1"/>
    <property type="molecule type" value="Genomic_DNA"/>
</dbReference>
<dbReference type="Pfam" id="PF04148">
    <property type="entry name" value="Erv26"/>
    <property type="match status" value="1"/>
</dbReference>
<feature type="transmembrane region" description="Helical" evidence="6">
    <location>
        <begin position="92"/>
        <end position="115"/>
    </location>
</feature>
<comment type="similarity">
    <text evidence="2">Belongs to the SVP26 family.</text>
</comment>
<dbReference type="GO" id="GO:0000139">
    <property type="term" value="C:Golgi membrane"/>
    <property type="evidence" value="ECO:0007669"/>
    <property type="project" value="TreeGrafter"/>
</dbReference>
<evidence type="ECO:0000256" key="5">
    <source>
        <dbReference type="ARBA" id="ARBA00023136"/>
    </source>
</evidence>
<evidence type="ECO:0000256" key="3">
    <source>
        <dbReference type="ARBA" id="ARBA00022692"/>
    </source>
</evidence>
<evidence type="ECO:0000313" key="7">
    <source>
        <dbReference type="EMBL" id="KAJ3177423.1"/>
    </source>
</evidence>
<reference evidence="7" key="1">
    <citation type="submission" date="2020-05" db="EMBL/GenBank/DDBJ databases">
        <title>Phylogenomic resolution of chytrid fungi.</title>
        <authorList>
            <person name="Stajich J.E."/>
            <person name="Amses K."/>
            <person name="Simmons R."/>
            <person name="Seto K."/>
            <person name="Myers J."/>
            <person name="Bonds A."/>
            <person name="Quandt C.A."/>
            <person name="Barry K."/>
            <person name="Liu P."/>
            <person name="Grigoriev I."/>
            <person name="Longcore J.E."/>
            <person name="James T.Y."/>
        </authorList>
    </citation>
    <scope>NUCLEOTIDE SEQUENCE</scope>
    <source>
        <strain evidence="7">JEL0379</strain>
    </source>
</reference>
<keyword evidence="4 6" id="KW-1133">Transmembrane helix</keyword>
<protein>
    <submittedName>
        <fullName evidence="7">Erv26 super protein</fullName>
    </submittedName>
</protein>
<evidence type="ECO:0000256" key="1">
    <source>
        <dbReference type="ARBA" id="ARBA00004141"/>
    </source>
</evidence>
<dbReference type="PANTHER" id="PTHR13144">
    <property type="entry name" value="TEX261 PROTEIN"/>
    <property type="match status" value="1"/>
</dbReference>
<name>A0AAD5TK17_9FUNG</name>
<feature type="transmembrane region" description="Helical" evidence="6">
    <location>
        <begin position="6"/>
        <end position="31"/>
    </location>
</feature>
<proteinExistence type="inferred from homology"/>
<comment type="subcellular location">
    <subcellularLocation>
        <location evidence="1">Membrane</location>
        <topology evidence="1">Multi-pass membrane protein</topology>
    </subcellularLocation>
</comment>
<dbReference type="GO" id="GO:0030134">
    <property type="term" value="C:COPII-coated ER to Golgi transport vesicle"/>
    <property type="evidence" value="ECO:0007669"/>
    <property type="project" value="TreeGrafter"/>
</dbReference>
<evidence type="ECO:0000256" key="6">
    <source>
        <dbReference type="SAM" id="Phobius"/>
    </source>
</evidence>